<dbReference type="STRING" id="42673.A0A2K0VXD7"/>
<dbReference type="AlphaFoldDB" id="A0A2K0VXD7"/>
<keyword evidence="2" id="KW-1185">Reference proteome</keyword>
<name>A0A2K0VXD7_GIBNY</name>
<dbReference type="OrthoDB" id="3548654at2759"/>
<sequence length="241" mass="26476">MTKNTGCIFVIQDQTVRDLKDKLAYTCLTDSKHQPSTFTCLAAITWAHVTNARIASLSSETALAEDARLMISVDWRRRISSDVITPSSGNAIALPIASIKKSTISAACNEDQETSYYALVTIARTIDEAILSVNDDFVAARTALFRSVPDPRFIGLDFDLSDPLDFYLNTWRHFGTRTHWDLPGLDNQDFARGIAPDAVRRAQVGFGTGAGLVLPETNATKFEVLVTLDVEAMEHLCNSTS</sequence>
<proteinExistence type="predicted"/>
<gene>
    <name evidence="1" type="ORF">FNYG_12033</name>
</gene>
<dbReference type="InterPro" id="IPR023213">
    <property type="entry name" value="CAT-like_dom_sf"/>
</dbReference>
<evidence type="ECO:0000313" key="1">
    <source>
        <dbReference type="EMBL" id="PNP74697.1"/>
    </source>
</evidence>
<dbReference type="Proteomes" id="UP000236664">
    <property type="component" value="Unassembled WGS sequence"/>
</dbReference>
<comment type="caution">
    <text evidence="1">The sequence shown here is derived from an EMBL/GenBank/DDBJ whole genome shotgun (WGS) entry which is preliminary data.</text>
</comment>
<accession>A0A2K0VXD7</accession>
<dbReference type="EMBL" id="MTQA01000199">
    <property type="protein sequence ID" value="PNP74697.1"/>
    <property type="molecule type" value="Genomic_DNA"/>
</dbReference>
<dbReference type="Gene3D" id="3.30.559.10">
    <property type="entry name" value="Chloramphenicol acetyltransferase-like domain"/>
    <property type="match status" value="1"/>
</dbReference>
<reference evidence="1 2" key="1">
    <citation type="submission" date="2017-06" db="EMBL/GenBank/DDBJ databases">
        <title>Genome of Fusarium nygamai isolate CS10214.</title>
        <authorList>
            <person name="Gardiner D.M."/>
            <person name="Obanor F."/>
            <person name="Kazan K."/>
        </authorList>
    </citation>
    <scope>NUCLEOTIDE SEQUENCE [LARGE SCALE GENOMIC DNA]</scope>
    <source>
        <strain evidence="1 2">CS10214</strain>
    </source>
</reference>
<organism evidence="1 2">
    <name type="scientific">Gibberella nygamai</name>
    <name type="common">Bean root rot disease fungus</name>
    <name type="synonym">Fusarium nygamai</name>
    <dbReference type="NCBI Taxonomy" id="42673"/>
    <lineage>
        <taxon>Eukaryota</taxon>
        <taxon>Fungi</taxon>
        <taxon>Dikarya</taxon>
        <taxon>Ascomycota</taxon>
        <taxon>Pezizomycotina</taxon>
        <taxon>Sordariomycetes</taxon>
        <taxon>Hypocreomycetidae</taxon>
        <taxon>Hypocreales</taxon>
        <taxon>Nectriaceae</taxon>
        <taxon>Fusarium</taxon>
        <taxon>Fusarium fujikuroi species complex</taxon>
    </lineage>
</organism>
<protein>
    <submittedName>
        <fullName evidence="1">Uncharacterized protein</fullName>
    </submittedName>
</protein>
<evidence type="ECO:0000313" key="2">
    <source>
        <dbReference type="Proteomes" id="UP000236664"/>
    </source>
</evidence>